<feature type="region of interest" description="Disordered" evidence="1">
    <location>
        <begin position="1"/>
        <end position="21"/>
    </location>
</feature>
<feature type="non-terminal residue" evidence="2">
    <location>
        <position position="21"/>
    </location>
</feature>
<feature type="compositionally biased region" description="Basic and acidic residues" evidence="1">
    <location>
        <begin position="7"/>
        <end position="21"/>
    </location>
</feature>
<organism evidence="2 3">
    <name type="scientific">Metallosphaera yellowstonensis MK1</name>
    <dbReference type="NCBI Taxonomy" id="671065"/>
    <lineage>
        <taxon>Archaea</taxon>
        <taxon>Thermoproteota</taxon>
        <taxon>Thermoprotei</taxon>
        <taxon>Sulfolobales</taxon>
        <taxon>Sulfolobaceae</taxon>
        <taxon>Metallosphaera</taxon>
    </lineage>
</organism>
<dbReference type="Proteomes" id="UP000003980">
    <property type="component" value="Unassembled WGS sequence"/>
</dbReference>
<sequence>MKLLIVNHRDPFHPKAGGAER</sequence>
<dbReference type="HOGENOM" id="CLU_3427281_0_0_2"/>
<protein>
    <submittedName>
        <fullName evidence="2">Uncharacterized protein</fullName>
    </submittedName>
</protein>
<accession>H2C575</accession>
<evidence type="ECO:0000313" key="2">
    <source>
        <dbReference type="EMBL" id="EHP69644.1"/>
    </source>
</evidence>
<evidence type="ECO:0000256" key="1">
    <source>
        <dbReference type="SAM" id="MobiDB-lite"/>
    </source>
</evidence>
<gene>
    <name evidence="2" type="ORF">MetMK1DRAFT_00016980</name>
</gene>
<name>H2C575_9CREN</name>
<evidence type="ECO:0000313" key="3">
    <source>
        <dbReference type="Proteomes" id="UP000003980"/>
    </source>
</evidence>
<keyword evidence="3" id="KW-1185">Reference proteome</keyword>
<proteinExistence type="predicted"/>
<reference evidence="2 3" key="1">
    <citation type="submission" date="2012-01" db="EMBL/GenBank/DDBJ databases">
        <title>Improved High-Quality Draft sequence of Metallosphaera yellowstonensis MK1.</title>
        <authorList>
            <consortium name="US DOE Joint Genome Institute"/>
            <person name="Lucas S."/>
            <person name="Han J."/>
            <person name="Cheng J.-F."/>
            <person name="Goodwin L."/>
            <person name="Pitluck S."/>
            <person name="Peters L."/>
            <person name="Teshima H."/>
            <person name="Detter J.C."/>
            <person name="Han C."/>
            <person name="Tapia R."/>
            <person name="Land M."/>
            <person name="Hauser L."/>
            <person name="Kyrpides N."/>
            <person name="Kozubal M."/>
            <person name="Macur R.E."/>
            <person name="Jay Z."/>
            <person name="Inskeep W."/>
            <person name="Woyke T."/>
        </authorList>
    </citation>
    <scope>NUCLEOTIDE SEQUENCE [LARGE SCALE GENOMIC DNA]</scope>
    <source>
        <strain evidence="2 3">MK1</strain>
    </source>
</reference>
<dbReference type="EMBL" id="JH597767">
    <property type="protein sequence ID" value="EHP69644.1"/>
    <property type="molecule type" value="Genomic_DNA"/>
</dbReference>
<dbReference type="AlphaFoldDB" id="H2C575"/>